<protein>
    <submittedName>
        <fullName evidence="1">Uncharacterized protein</fullName>
    </submittedName>
</protein>
<dbReference type="EMBL" id="JABTEG010000007">
    <property type="protein sequence ID" value="KAG4304573.1"/>
    <property type="molecule type" value="Genomic_DNA"/>
</dbReference>
<comment type="caution">
    <text evidence="1">The sequence shown here is derived from an EMBL/GenBank/DDBJ whole genome shotgun (WGS) entry which is preliminary data.</text>
</comment>
<sequence length="105" mass="12276">MFFCRKNALFLPIFFVSGFLLKTGRRRLTVAVFPSVAWETVSPRFIATRVLPRRTKISENLFSVEFPRFIGFGGRMSYILSSADSKTQFQKEKKRRRDCIGFVLR</sequence>
<proteinExistence type="predicted"/>
<accession>A0ACB7CAI5</accession>
<reference evidence="1 2" key="1">
    <citation type="journal article" date="2021" name="Commun. Biol.">
        <title>Genomic insights into the host specific adaptation of the Pneumocystis genus.</title>
        <authorList>
            <person name="Cisse O.H."/>
            <person name="Ma L."/>
            <person name="Dekker J.P."/>
            <person name="Khil P.P."/>
            <person name="Youn J.-H."/>
            <person name="Brenchley J.M."/>
            <person name="Blair R."/>
            <person name="Pahar B."/>
            <person name="Chabe M."/>
            <person name="Van Rompay K.K.A."/>
            <person name="Keesler R."/>
            <person name="Sukura A."/>
            <person name="Hirsch V."/>
            <person name="Kutty G."/>
            <person name="Liu Y."/>
            <person name="Peng L."/>
            <person name="Chen J."/>
            <person name="Song J."/>
            <person name="Weissenbacher-Lang C."/>
            <person name="Xu J."/>
            <person name="Upham N.S."/>
            <person name="Stajich J.E."/>
            <person name="Cuomo C.A."/>
            <person name="Cushion M.T."/>
            <person name="Kovacs J.A."/>
        </authorList>
    </citation>
    <scope>NUCLEOTIDE SEQUENCE [LARGE SCALE GENOMIC DNA]</scope>
    <source>
        <strain evidence="1 2">RABM</strain>
    </source>
</reference>
<organism evidence="1 2">
    <name type="scientific">Pneumocystis oryctolagi</name>
    <dbReference type="NCBI Taxonomy" id="42067"/>
    <lineage>
        <taxon>Eukaryota</taxon>
        <taxon>Fungi</taxon>
        <taxon>Dikarya</taxon>
        <taxon>Ascomycota</taxon>
        <taxon>Taphrinomycotina</taxon>
        <taxon>Pneumocystomycetes</taxon>
        <taxon>Pneumocystaceae</taxon>
        <taxon>Pneumocystis</taxon>
    </lineage>
</organism>
<keyword evidence="2" id="KW-1185">Reference proteome</keyword>
<evidence type="ECO:0000313" key="1">
    <source>
        <dbReference type="EMBL" id="KAG4304573.1"/>
    </source>
</evidence>
<dbReference type="Proteomes" id="UP000768646">
    <property type="component" value="Unassembled WGS sequence"/>
</dbReference>
<gene>
    <name evidence="1" type="ORF">PORY_001966</name>
</gene>
<evidence type="ECO:0000313" key="2">
    <source>
        <dbReference type="Proteomes" id="UP000768646"/>
    </source>
</evidence>
<name>A0ACB7CAI5_9ASCO</name>